<evidence type="ECO:0000313" key="3">
    <source>
        <dbReference type="Proteomes" id="UP001597206"/>
    </source>
</evidence>
<comment type="caution">
    <text evidence="2">The sequence shown here is derived from an EMBL/GenBank/DDBJ whole genome shotgun (WGS) entry which is preliminary data.</text>
</comment>
<feature type="domain" description="Pvc16 N-terminal" evidence="1">
    <location>
        <begin position="7"/>
        <end position="198"/>
    </location>
</feature>
<dbReference type="RefSeq" id="WP_379031815.1">
    <property type="nucleotide sequence ID" value="NZ_JBHTLN010000001.1"/>
</dbReference>
<dbReference type="InterPro" id="IPR025351">
    <property type="entry name" value="Pvc16_N"/>
</dbReference>
<dbReference type="EMBL" id="JBHTLN010000001">
    <property type="protein sequence ID" value="MFD1122032.1"/>
    <property type="molecule type" value="Genomic_DNA"/>
</dbReference>
<dbReference type="Pfam" id="PF14065">
    <property type="entry name" value="Pvc16_N"/>
    <property type="match status" value="1"/>
</dbReference>
<proteinExistence type="predicted"/>
<accession>A0ABW3P972</accession>
<keyword evidence="3" id="KW-1185">Reference proteome</keyword>
<gene>
    <name evidence="2" type="ORF">ACFQ2T_05925</name>
</gene>
<sequence>MIAHAMTIIVNELNHHLTETYGINANHAPAGLRNISSEQFLPQPGAESATEECLNLTLVNIQQDSSDRNTNLPSRDTSGTIYQTPPLSLNLLILLTATHTSYSQALLMLGRAMRFFHVKPLFTESNVSHASLTQYAPENGLDKLNEFRFSFVLHSPTVEENQQLWATLQSAQVPSAWYKLGLLDLPPNAQKTKELPILERRMITNNVIKS</sequence>
<reference evidence="3" key="1">
    <citation type="journal article" date="2019" name="Int. J. Syst. Evol. Microbiol.">
        <title>The Global Catalogue of Microorganisms (GCM) 10K type strain sequencing project: providing services to taxonomists for standard genome sequencing and annotation.</title>
        <authorList>
            <consortium name="The Broad Institute Genomics Platform"/>
            <consortium name="The Broad Institute Genome Sequencing Center for Infectious Disease"/>
            <person name="Wu L."/>
            <person name="Ma J."/>
        </authorList>
    </citation>
    <scope>NUCLEOTIDE SEQUENCE [LARGE SCALE GENOMIC DNA]</scope>
    <source>
        <strain evidence="3">CCUG 58411</strain>
    </source>
</reference>
<evidence type="ECO:0000259" key="1">
    <source>
        <dbReference type="Pfam" id="PF14065"/>
    </source>
</evidence>
<name>A0ABW3P972_9PROT</name>
<protein>
    <submittedName>
        <fullName evidence="2">DUF4255 domain-containing protein</fullName>
    </submittedName>
</protein>
<organism evidence="2 3">
    <name type="scientific">Methylophilus flavus</name>
    <dbReference type="NCBI Taxonomy" id="640084"/>
    <lineage>
        <taxon>Bacteria</taxon>
        <taxon>Pseudomonadati</taxon>
        <taxon>Pseudomonadota</taxon>
        <taxon>Betaproteobacteria</taxon>
        <taxon>Nitrosomonadales</taxon>
        <taxon>Methylophilaceae</taxon>
        <taxon>Methylophilus</taxon>
    </lineage>
</organism>
<evidence type="ECO:0000313" key="2">
    <source>
        <dbReference type="EMBL" id="MFD1122032.1"/>
    </source>
</evidence>
<dbReference type="Proteomes" id="UP001597206">
    <property type="component" value="Unassembled WGS sequence"/>
</dbReference>